<sequence>MRQNKVQKYPLCDIKTMKNADRGIVDSRGNPDTGVVIVRWNDNSAVMLDPHGLEYSPTGVVSCWSQDRQQIQYLSQEASL</sequence>
<reference evidence="1 2" key="1">
    <citation type="journal article" date="2021" name="Elife">
        <title>Chloroplast acquisition without the gene transfer in kleptoplastic sea slugs, Plakobranchus ocellatus.</title>
        <authorList>
            <person name="Maeda T."/>
            <person name="Takahashi S."/>
            <person name="Yoshida T."/>
            <person name="Shimamura S."/>
            <person name="Takaki Y."/>
            <person name="Nagai Y."/>
            <person name="Toyoda A."/>
            <person name="Suzuki Y."/>
            <person name="Arimoto A."/>
            <person name="Ishii H."/>
            <person name="Satoh N."/>
            <person name="Nishiyama T."/>
            <person name="Hasebe M."/>
            <person name="Maruyama T."/>
            <person name="Minagawa J."/>
            <person name="Obokata J."/>
            <person name="Shigenobu S."/>
        </authorList>
    </citation>
    <scope>NUCLEOTIDE SEQUENCE [LARGE SCALE GENOMIC DNA]</scope>
</reference>
<accession>A0AAV4B7J0</accession>
<evidence type="ECO:0000313" key="2">
    <source>
        <dbReference type="Proteomes" id="UP000735302"/>
    </source>
</evidence>
<dbReference type="Proteomes" id="UP000735302">
    <property type="component" value="Unassembled WGS sequence"/>
</dbReference>
<organism evidence="1 2">
    <name type="scientific">Plakobranchus ocellatus</name>
    <dbReference type="NCBI Taxonomy" id="259542"/>
    <lineage>
        <taxon>Eukaryota</taxon>
        <taxon>Metazoa</taxon>
        <taxon>Spiralia</taxon>
        <taxon>Lophotrochozoa</taxon>
        <taxon>Mollusca</taxon>
        <taxon>Gastropoda</taxon>
        <taxon>Heterobranchia</taxon>
        <taxon>Euthyneura</taxon>
        <taxon>Panpulmonata</taxon>
        <taxon>Sacoglossa</taxon>
        <taxon>Placobranchoidea</taxon>
        <taxon>Plakobranchidae</taxon>
        <taxon>Plakobranchus</taxon>
    </lineage>
</organism>
<proteinExistence type="predicted"/>
<keyword evidence="2" id="KW-1185">Reference proteome</keyword>
<evidence type="ECO:0000313" key="1">
    <source>
        <dbReference type="EMBL" id="GFO14324.1"/>
    </source>
</evidence>
<dbReference type="AlphaFoldDB" id="A0AAV4B7J0"/>
<name>A0AAV4B7J0_9GAST</name>
<dbReference type="EMBL" id="BLXT01004553">
    <property type="protein sequence ID" value="GFO14324.1"/>
    <property type="molecule type" value="Genomic_DNA"/>
</dbReference>
<gene>
    <name evidence="1" type="ORF">PoB_004082900</name>
</gene>
<comment type="caution">
    <text evidence="1">The sequence shown here is derived from an EMBL/GenBank/DDBJ whole genome shotgun (WGS) entry which is preliminary data.</text>
</comment>
<protein>
    <submittedName>
        <fullName evidence="1">PiggyBac transposable element-derived protein 1</fullName>
    </submittedName>
</protein>